<dbReference type="Pfam" id="PF13927">
    <property type="entry name" value="Ig_3"/>
    <property type="match status" value="1"/>
</dbReference>
<dbReference type="Proteomes" id="UP000801492">
    <property type="component" value="Unassembled WGS sequence"/>
</dbReference>
<evidence type="ECO:0000256" key="1">
    <source>
        <dbReference type="ARBA" id="ARBA00022729"/>
    </source>
</evidence>
<dbReference type="SUPFAM" id="SSF48726">
    <property type="entry name" value="Immunoglobulin"/>
    <property type="match status" value="3"/>
</dbReference>
<dbReference type="InterPro" id="IPR013783">
    <property type="entry name" value="Ig-like_fold"/>
</dbReference>
<dbReference type="AlphaFoldDB" id="A0A8K0CWG7"/>
<evidence type="ECO:0000256" key="2">
    <source>
        <dbReference type="ARBA" id="ARBA00023157"/>
    </source>
</evidence>
<dbReference type="Gene3D" id="2.60.40.10">
    <property type="entry name" value="Immunoglobulins"/>
    <property type="match status" value="3"/>
</dbReference>
<feature type="domain" description="Ig-like" evidence="4">
    <location>
        <begin position="46"/>
        <end position="133"/>
    </location>
</feature>
<sequence>MQRRFGRLLLIKTVQHIDKGVYTCEATNGIGNNKTHSINLEILVKPYFIEEPVSMQKYIGDSVELRCVASGIPKPCISWIYNGKSIDDVPSNSRRAIGSQGIVINNITKADTGNYGCKATNPLGYVYKDVFVNVISLPPKTIENLINLEVFNGQNVTLECSKRSIFDSTVKWYFKDEEITNRRISILENGNLYIQNVNPKDAGKYKCAGNEPGAATKISQLVVKIAREPPISEQTRRRPQENLQTSKVEYEYMMEQEKEPGQWCACGGYCYLNAITSPDRYLIAYI</sequence>
<keyword evidence="3" id="KW-0393">Immunoglobulin domain</keyword>
<evidence type="ECO:0000313" key="6">
    <source>
        <dbReference type="Proteomes" id="UP000801492"/>
    </source>
</evidence>
<keyword evidence="2" id="KW-1015">Disulfide bond</keyword>
<proteinExistence type="predicted"/>
<dbReference type="InterPro" id="IPR003599">
    <property type="entry name" value="Ig_sub"/>
</dbReference>
<dbReference type="FunFam" id="2.60.40.10:FF:000032">
    <property type="entry name" value="palladin isoform X1"/>
    <property type="match status" value="1"/>
</dbReference>
<dbReference type="GO" id="GO:0005886">
    <property type="term" value="C:plasma membrane"/>
    <property type="evidence" value="ECO:0007669"/>
    <property type="project" value="TreeGrafter"/>
</dbReference>
<dbReference type="InterPro" id="IPR050958">
    <property type="entry name" value="Cell_Adh-Cytoskel_Orgn"/>
</dbReference>
<protein>
    <recommendedName>
        <fullName evidence="4">Ig-like domain-containing protein</fullName>
    </recommendedName>
</protein>
<dbReference type="EMBL" id="VTPC01006364">
    <property type="protein sequence ID" value="KAF2895013.1"/>
    <property type="molecule type" value="Genomic_DNA"/>
</dbReference>
<organism evidence="5 6">
    <name type="scientific">Ignelater luminosus</name>
    <name type="common">Cucubano</name>
    <name type="synonym">Pyrophorus luminosus</name>
    <dbReference type="NCBI Taxonomy" id="2038154"/>
    <lineage>
        <taxon>Eukaryota</taxon>
        <taxon>Metazoa</taxon>
        <taxon>Ecdysozoa</taxon>
        <taxon>Arthropoda</taxon>
        <taxon>Hexapoda</taxon>
        <taxon>Insecta</taxon>
        <taxon>Pterygota</taxon>
        <taxon>Neoptera</taxon>
        <taxon>Endopterygota</taxon>
        <taxon>Coleoptera</taxon>
        <taxon>Polyphaga</taxon>
        <taxon>Elateriformia</taxon>
        <taxon>Elateroidea</taxon>
        <taxon>Elateridae</taxon>
        <taxon>Agrypninae</taxon>
        <taxon>Pyrophorini</taxon>
        <taxon>Ignelater</taxon>
    </lineage>
</organism>
<name>A0A8K0CWG7_IGNLU</name>
<dbReference type="GO" id="GO:0030424">
    <property type="term" value="C:axon"/>
    <property type="evidence" value="ECO:0007669"/>
    <property type="project" value="TreeGrafter"/>
</dbReference>
<dbReference type="GO" id="GO:0043025">
    <property type="term" value="C:neuronal cell body"/>
    <property type="evidence" value="ECO:0007669"/>
    <property type="project" value="TreeGrafter"/>
</dbReference>
<dbReference type="InterPro" id="IPR003598">
    <property type="entry name" value="Ig_sub2"/>
</dbReference>
<evidence type="ECO:0000256" key="3">
    <source>
        <dbReference type="ARBA" id="ARBA00023319"/>
    </source>
</evidence>
<comment type="caution">
    <text evidence="5">The sequence shown here is derived from an EMBL/GenBank/DDBJ whole genome shotgun (WGS) entry which is preliminary data.</text>
</comment>
<dbReference type="PANTHER" id="PTHR45080:SF8">
    <property type="entry name" value="IG-LIKE DOMAIN-CONTAINING PROTEIN"/>
    <property type="match status" value="1"/>
</dbReference>
<dbReference type="Pfam" id="PF07679">
    <property type="entry name" value="I-set"/>
    <property type="match status" value="1"/>
</dbReference>
<evidence type="ECO:0000259" key="4">
    <source>
        <dbReference type="PROSITE" id="PS50835"/>
    </source>
</evidence>
<gene>
    <name evidence="5" type="ORF">ILUMI_11163</name>
</gene>
<dbReference type="OrthoDB" id="5985519at2759"/>
<dbReference type="InterPro" id="IPR013098">
    <property type="entry name" value="Ig_I-set"/>
</dbReference>
<evidence type="ECO:0000313" key="5">
    <source>
        <dbReference type="EMBL" id="KAF2895013.1"/>
    </source>
</evidence>
<dbReference type="GO" id="GO:0050808">
    <property type="term" value="P:synapse organization"/>
    <property type="evidence" value="ECO:0007669"/>
    <property type="project" value="TreeGrafter"/>
</dbReference>
<dbReference type="InterPro" id="IPR036179">
    <property type="entry name" value="Ig-like_dom_sf"/>
</dbReference>
<dbReference type="PANTHER" id="PTHR45080">
    <property type="entry name" value="CONTACTIN 5"/>
    <property type="match status" value="1"/>
</dbReference>
<accession>A0A8K0CWG7</accession>
<dbReference type="GO" id="GO:0007156">
    <property type="term" value="P:homophilic cell adhesion via plasma membrane adhesion molecules"/>
    <property type="evidence" value="ECO:0007669"/>
    <property type="project" value="TreeGrafter"/>
</dbReference>
<feature type="domain" description="Ig-like" evidence="4">
    <location>
        <begin position="139"/>
        <end position="219"/>
    </location>
</feature>
<dbReference type="SMART" id="SM00408">
    <property type="entry name" value="IGc2"/>
    <property type="match status" value="2"/>
</dbReference>
<keyword evidence="6" id="KW-1185">Reference proteome</keyword>
<keyword evidence="1" id="KW-0732">Signal</keyword>
<dbReference type="InterPro" id="IPR007110">
    <property type="entry name" value="Ig-like_dom"/>
</dbReference>
<dbReference type="GO" id="GO:0008046">
    <property type="term" value="F:axon guidance receptor activity"/>
    <property type="evidence" value="ECO:0007669"/>
    <property type="project" value="TreeGrafter"/>
</dbReference>
<dbReference type="PROSITE" id="PS50835">
    <property type="entry name" value="IG_LIKE"/>
    <property type="match status" value="2"/>
</dbReference>
<dbReference type="SMART" id="SM00409">
    <property type="entry name" value="IG"/>
    <property type="match status" value="2"/>
</dbReference>
<reference evidence="5" key="1">
    <citation type="submission" date="2019-08" db="EMBL/GenBank/DDBJ databases">
        <title>The genome of the North American firefly Photinus pyralis.</title>
        <authorList>
            <consortium name="Photinus pyralis genome working group"/>
            <person name="Fallon T.R."/>
            <person name="Sander Lower S.E."/>
            <person name="Weng J.-K."/>
        </authorList>
    </citation>
    <scope>NUCLEOTIDE SEQUENCE</scope>
    <source>
        <strain evidence="5">TRF0915ILg1</strain>
        <tissue evidence="5">Whole body</tissue>
    </source>
</reference>